<dbReference type="CDD" id="cd00590">
    <property type="entry name" value="RRM_SF"/>
    <property type="match status" value="2"/>
</dbReference>
<dbReference type="Pfam" id="PF00076">
    <property type="entry name" value="RRM_1"/>
    <property type="match status" value="3"/>
</dbReference>
<dbReference type="PROSITE" id="PS50102">
    <property type="entry name" value="RRM"/>
    <property type="match status" value="3"/>
</dbReference>
<keyword evidence="2" id="KW-0539">Nucleus</keyword>
<keyword evidence="8" id="KW-1185">Reference proteome</keyword>
<dbReference type="Gene3D" id="3.30.70.330">
    <property type="match status" value="5"/>
</dbReference>
<keyword evidence="3" id="KW-0694">RNA-binding</keyword>
<feature type="transmembrane region" description="Helical" evidence="5">
    <location>
        <begin position="550"/>
        <end position="568"/>
    </location>
</feature>
<dbReference type="GO" id="GO:0005654">
    <property type="term" value="C:nucleoplasm"/>
    <property type="evidence" value="ECO:0007669"/>
    <property type="project" value="TreeGrafter"/>
</dbReference>
<keyword evidence="5" id="KW-0812">Transmembrane</keyword>
<dbReference type="GO" id="GO:0003723">
    <property type="term" value="F:RNA binding"/>
    <property type="evidence" value="ECO:0007669"/>
    <property type="project" value="UniProtKB-UniRule"/>
</dbReference>
<feature type="domain" description="RRM" evidence="6">
    <location>
        <begin position="441"/>
        <end position="521"/>
    </location>
</feature>
<dbReference type="EMBL" id="JAKKPZ010000040">
    <property type="protein sequence ID" value="KAI1707549.1"/>
    <property type="molecule type" value="Genomic_DNA"/>
</dbReference>
<dbReference type="InterPro" id="IPR000504">
    <property type="entry name" value="RRM_dom"/>
</dbReference>
<accession>A0AAD4MV97</accession>
<dbReference type="AlphaFoldDB" id="A0AAD4MV97"/>
<dbReference type="Proteomes" id="UP001201812">
    <property type="component" value="Unassembled WGS sequence"/>
</dbReference>
<name>A0AAD4MV97_9BILA</name>
<gene>
    <name evidence="7" type="ORF">DdX_12384</name>
</gene>
<evidence type="ECO:0000256" key="4">
    <source>
        <dbReference type="SAM" id="MobiDB-lite"/>
    </source>
</evidence>
<keyword evidence="5" id="KW-1133">Transmembrane helix</keyword>
<feature type="domain" description="RRM" evidence="6">
    <location>
        <begin position="806"/>
        <end position="886"/>
    </location>
</feature>
<sequence>MGLHLFRTPKVIHKCTNFGIACRAHHKLFVKGLPQDITEEKLHIQCKEAGRVSDIRLFPDESKTNAYVWFETSSDMHQAAESLRNIAESVSPMQSIRRPTSKPAPLISKQDEKKILDTSSTNKLLKKTKEKCSSYITSSKDETLAETKFISLPKKDQLARNEADSPSRVFSSNNHTKVSYCEGVTMYEEEPFPRKRRSKSFQSRMAAAAAAQPVLPRKNDDSVWPSTSNSNSRNNIVIPAESSIRQPPKRFSNNIDLVNNHEQPDLRPAETEDEYCLLFQNMRLDTPDEYFEKLYHRFRIGIYRDEDKENRTLNAYVSFDSKDSLDTASKDKNAPINGGVAPKQSFVPKCLQLFVYGLCPMTDDPVIRKYFAKFGRCEVEIVKDPQLNQKTKSKQMQQSRTKNAIVVFSRPEEVLSAMSYNEPHFIDGHLVSIHPCNSLKRTLIVSGISLPDVSISSLKEYFSKFGPVLNCEALRDPNFQHCAYVTFFNASATDKAMATIPHIINGHTCDTIRYRYDWKTKPMSQKSSEKIHKEGEKERETNQKKSIRTGIVYCTVAVLVMSIIYVVYDTDSIQNACIAEPKATEDSVWPSTSNSNSRNNIVIPAESSIRQPPKRFSNNIDLVNNHEQPDLRPAETEDEYCLLFQNMRLDTPDEYFEKLYHRFRIGIYRDEDKENRTLNAYVSFDSKDSLDTASKDKNAPINGGVAPKQSFVPKCLQLFVYGLCPMTDDPVIRKYFAKFGRCEVEIVKDPQLNQKTKSKQMQQSRTKNAIVVFSRPEEVLSAMSYNEPHFIDGHLVSIHPCNSLKRTLIVSGISLPDVSISSLKEYFSKFGPVLNCEALRDPNFQHCAYVTFFNASATDKAMATIPHIINGHTCDTIRYRYDWKTKPMSQKSSEKIHKEGEKERETNQKKSIRTGIVYCTVAVLVMSIIYVVYDTDSIQNACIAEPKATEDVHHRNRKNIP</sequence>
<feature type="region of interest" description="Disordered" evidence="4">
    <location>
        <begin position="209"/>
        <end position="231"/>
    </location>
</feature>
<dbReference type="InterPro" id="IPR035979">
    <property type="entry name" value="RBD_domain_sf"/>
</dbReference>
<dbReference type="SMART" id="SM00360">
    <property type="entry name" value="RRM"/>
    <property type="match status" value="5"/>
</dbReference>
<evidence type="ECO:0000256" key="5">
    <source>
        <dbReference type="SAM" id="Phobius"/>
    </source>
</evidence>
<reference evidence="7" key="1">
    <citation type="submission" date="2022-01" db="EMBL/GenBank/DDBJ databases">
        <title>Genome Sequence Resource for Two Populations of Ditylenchus destructor, the Migratory Endoparasitic Phytonematode.</title>
        <authorList>
            <person name="Zhang H."/>
            <person name="Lin R."/>
            <person name="Xie B."/>
        </authorList>
    </citation>
    <scope>NUCLEOTIDE SEQUENCE</scope>
    <source>
        <strain evidence="7">BazhouSP</strain>
    </source>
</reference>
<comment type="subcellular location">
    <subcellularLocation>
        <location evidence="1">Nucleus</location>
    </subcellularLocation>
</comment>
<feature type="transmembrane region" description="Helical" evidence="5">
    <location>
        <begin position="912"/>
        <end position="933"/>
    </location>
</feature>
<dbReference type="InterPro" id="IPR012677">
    <property type="entry name" value="Nucleotide-bd_a/b_plait_sf"/>
</dbReference>
<feature type="domain" description="RRM" evidence="6">
    <location>
        <begin position="26"/>
        <end position="103"/>
    </location>
</feature>
<organism evidence="7 8">
    <name type="scientific">Ditylenchus destructor</name>
    <dbReference type="NCBI Taxonomy" id="166010"/>
    <lineage>
        <taxon>Eukaryota</taxon>
        <taxon>Metazoa</taxon>
        <taxon>Ecdysozoa</taxon>
        <taxon>Nematoda</taxon>
        <taxon>Chromadorea</taxon>
        <taxon>Rhabditida</taxon>
        <taxon>Tylenchina</taxon>
        <taxon>Tylenchomorpha</taxon>
        <taxon>Sphaerularioidea</taxon>
        <taxon>Anguinidae</taxon>
        <taxon>Anguininae</taxon>
        <taxon>Ditylenchus</taxon>
    </lineage>
</organism>
<dbReference type="SUPFAM" id="SSF54928">
    <property type="entry name" value="RNA-binding domain, RBD"/>
    <property type="match status" value="5"/>
</dbReference>
<evidence type="ECO:0000256" key="3">
    <source>
        <dbReference type="PROSITE-ProRule" id="PRU00176"/>
    </source>
</evidence>
<proteinExistence type="predicted"/>
<dbReference type="GO" id="GO:0000785">
    <property type="term" value="C:chromatin"/>
    <property type="evidence" value="ECO:0007669"/>
    <property type="project" value="TreeGrafter"/>
</dbReference>
<evidence type="ECO:0000256" key="1">
    <source>
        <dbReference type="ARBA" id="ARBA00004123"/>
    </source>
</evidence>
<comment type="caution">
    <text evidence="7">The sequence shown here is derived from an EMBL/GenBank/DDBJ whole genome shotgun (WGS) entry which is preliminary data.</text>
</comment>
<protein>
    <submittedName>
        <fullName evidence="7">RNA recognition motif domain-containing protein</fullName>
    </submittedName>
</protein>
<dbReference type="PANTHER" id="PTHR48033">
    <property type="entry name" value="RNA-BINDING (RRM/RBD/RNP MOTIFS) FAMILY PROTEIN"/>
    <property type="match status" value="1"/>
</dbReference>
<evidence type="ECO:0000313" key="8">
    <source>
        <dbReference type="Proteomes" id="UP001201812"/>
    </source>
</evidence>
<evidence type="ECO:0000256" key="2">
    <source>
        <dbReference type="ARBA" id="ARBA00023242"/>
    </source>
</evidence>
<keyword evidence="5" id="KW-0472">Membrane</keyword>
<evidence type="ECO:0000313" key="7">
    <source>
        <dbReference type="EMBL" id="KAI1707549.1"/>
    </source>
</evidence>
<dbReference type="GO" id="GO:0010468">
    <property type="term" value="P:regulation of gene expression"/>
    <property type="evidence" value="ECO:0007669"/>
    <property type="project" value="TreeGrafter"/>
</dbReference>
<dbReference type="PANTHER" id="PTHR48033:SF10">
    <property type="entry name" value="RNA-BINDING PROTEIN SQUID"/>
    <property type="match status" value="1"/>
</dbReference>
<evidence type="ECO:0000259" key="6">
    <source>
        <dbReference type="PROSITE" id="PS50102"/>
    </source>
</evidence>